<dbReference type="EMBL" id="FOHN01000001">
    <property type="protein sequence ID" value="SES65575.1"/>
    <property type="molecule type" value="Genomic_DNA"/>
</dbReference>
<organism evidence="2 3">
    <name type="scientific">[Clostridium] polysaccharolyticum</name>
    <dbReference type="NCBI Taxonomy" id="29364"/>
    <lineage>
        <taxon>Bacteria</taxon>
        <taxon>Bacillati</taxon>
        <taxon>Bacillota</taxon>
        <taxon>Clostridia</taxon>
        <taxon>Lachnospirales</taxon>
        <taxon>Lachnospiraceae</taxon>
    </lineage>
</organism>
<evidence type="ECO:0000313" key="2">
    <source>
        <dbReference type="EMBL" id="SES65575.1"/>
    </source>
</evidence>
<dbReference type="RefSeq" id="WP_092475215.1">
    <property type="nucleotide sequence ID" value="NZ_FOHN01000001.1"/>
</dbReference>
<proteinExistence type="predicted"/>
<evidence type="ECO:0000256" key="1">
    <source>
        <dbReference type="ARBA" id="ARBA00022649"/>
    </source>
</evidence>
<dbReference type="InterPro" id="IPR035093">
    <property type="entry name" value="RelE/ParE_toxin_dom_sf"/>
</dbReference>
<protein>
    <submittedName>
        <fullName evidence="2">Addiction module toxin, RelE/StbE family</fullName>
    </submittedName>
</protein>
<keyword evidence="3" id="KW-1185">Reference proteome</keyword>
<dbReference type="Proteomes" id="UP000199800">
    <property type="component" value="Unassembled WGS sequence"/>
</dbReference>
<dbReference type="AlphaFoldDB" id="A0A1H9Y9G8"/>
<dbReference type="Pfam" id="PF05016">
    <property type="entry name" value="ParE_toxin"/>
    <property type="match status" value="1"/>
</dbReference>
<dbReference type="STRING" id="29364.SAMN04487772_101235"/>
<gene>
    <name evidence="2" type="ORF">SAMN04487772_101235</name>
</gene>
<dbReference type="InterPro" id="IPR007712">
    <property type="entry name" value="RelE/ParE_toxin"/>
</dbReference>
<sequence length="105" mass="12402">MKNKICYSPRALEDLDEIWNYIVLELCNQDAAEQTVGRIMDAADNLKEFPHMGTCLSALIEVNNDYRFLVCGNYLIFYRVDQQKVYIDRILYGKRDFIHILFPDM</sequence>
<keyword evidence="1" id="KW-1277">Toxin-antitoxin system</keyword>
<reference evidence="2 3" key="1">
    <citation type="submission" date="2016-10" db="EMBL/GenBank/DDBJ databases">
        <authorList>
            <person name="de Groot N.N."/>
        </authorList>
    </citation>
    <scope>NUCLEOTIDE SEQUENCE [LARGE SCALE GENOMIC DNA]</scope>
    <source>
        <strain evidence="2 3">DSM 1801</strain>
    </source>
</reference>
<dbReference type="NCBIfam" id="TIGR02385">
    <property type="entry name" value="RelE_StbE"/>
    <property type="match status" value="1"/>
</dbReference>
<accession>A0A1H9Y9G8</accession>
<dbReference type="Gene3D" id="3.30.2310.20">
    <property type="entry name" value="RelE-like"/>
    <property type="match status" value="1"/>
</dbReference>
<evidence type="ECO:0000313" key="3">
    <source>
        <dbReference type="Proteomes" id="UP000199800"/>
    </source>
</evidence>
<name>A0A1H9Y9G8_9FIRM</name>
<dbReference type="SUPFAM" id="SSF143011">
    <property type="entry name" value="RelE-like"/>
    <property type="match status" value="1"/>
</dbReference>
<dbReference type="OrthoDB" id="9806083at2"/>